<feature type="compositionally biased region" description="Polar residues" evidence="1">
    <location>
        <begin position="11"/>
        <end position="26"/>
    </location>
</feature>
<dbReference type="AlphaFoldDB" id="A0A4E9DJM3"/>
<keyword evidence="2" id="KW-0472">Membrane</keyword>
<gene>
    <name evidence="3" type="ORF">FUG_LOCUS313101</name>
</gene>
<keyword evidence="2" id="KW-0812">Transmembrane</keyword>
<sequence>MDVGLQRMVSGATTSKSSDRPNNSSPLLCPASSDYAKKLENESLTLMQETYPSLVDIDAVDVLKVIGSMQNFLMRNTQQGLTELCISIAFPLVILQCRTLTTLLASLSSLEEDGGLGSNYLDPKYSCVLTRLEECFDWRLESVWNRVFSHWKSKAKDGDWIDRRTKDLIVNLAEISPMLLSVEEAFTQIDQIAGTTLFQITRNAERTFHMFDTGISECTAKAQELRIEQEATKYLSPTVHTSSRPQSWTSGASPPSGGIVQRTSFGRGHTSPKDPAEPDTIRNSQRRWRRSYKKVDVSPERAEDHWTGLLNLIKSPVVLILIAAMPLAIYSTILCESPDRFPALDSNFYSTLSQCVSSFAGLYVIVKPILRSDGGDGIETSFPKVFYTMLAMSLLTSVASAAGYAWSPPASIPLTYVSGLTLNIATLLIIQDSGNQIKEGYEKNLYLTSEVHDLEVELAAHRGQY</sequence>
<proteinExistence type="predicted"/>
<protein>
    <submittedName>
        <fullName evidence="3">Uncharacterized protein</fullName>
    </submittedName>
</protein>
<evidence type="ECO:0000256" key="2">
    <source>
        <dbReference type="SAM" id="Phobius"/>
    </source>
</evidence>
<feature type="region of interest" description="Disordered" evidence="1">
    <location>
        <begin position="1"/>
        <end position="27"/>
    </location>
</feature>
<feature type="transmembrane region" description="Helical" evidence="2">
    <location>
        <begin position="317"/>
        <end position="334"/>
    </location>
</feature>
<evidence type="ECO:0000313" key="3">
    <source>
        <dbReference type="EMBL" id="VIO58519.1"/>
    </source>
</evidence>
<accession>A0A4E9DJM3</accession>
<feature type="compositionally biased region" description="Basic and acidic residues" evidence="1">
    <location>
        <begin position="271"/>
        <end position="280"/>
    </location>
</feature>
<reference evidence="3" key="1">
    <citation type="submission" date="2019-04" db="EMBL/GenBank/DDBJ databases">
        <authorList>
            <person name="Melise S."/>
            <person name="Noan J."/>
            <person name="Okalmin O."/>
        </authorList>
    </citation>
    <scope>NUCLEOTIDE SEQUENCE</scope>
    <source>
        <strain evidence="3">FN9</strain>
    </source>
</reference>
<feature type="compositionally biased region" description="Polar residues" evidence="1">
    <location>
        <begin position="238"/>
        <end position="253"/>
    </location>
</feature>
<organism evidence="3">
    <name type="scientific">Gibberella zeae</name>
    <name type="common">Wheat head blight fungus</name>
    <name type="synonym">Fusarium graminearum</name>
    <dbReference type="NCBI Taxonomy" id="5518"/>
    <lineage>
        <taxon>Eukaryota</taxon>
        <taxon>Fungi</taxon>
        <taxon>Dikarya</taxon>
        <taxon>Ascomycota</taxon>
        <taxon>Pezizomycotina</taxon>
        <taxon>Sordariomycetes</taxon>
        <taxon>Hypocreomycetidae</taxon>
        <taxon>Hypocreales</taxon>
        <taxon>Nectriaceae</taxon>
        <taxon>Fusarium</taxon>
    </lineage>
</organism>
<feature type="transmembrane region" description="Helical" evidence="2">
    <location>
        <begin position="386"/>
        <end position="406"/>
    </location>
</feature>
<feature type="region of interest" description="Disordered" evidence="1">
    <location>
        <begin position="236"/>
        <end position="287"/>
    </location>
</feature>
<feature type="transmembrane region" description="Helical" evidence="2">
    <location>
        <begin position="346"/>
        <end position="366"/>
    </location>
</feature>
<dbReference type="EMBL" id="CAAKMV010000134">
    <property type="protein sequence ID" value="VIO58519.1"/>
    <property type="molecule type" value="Genomic_DNA"/>
</dbReference>
<keyword evidence="2" id="KW-1133">Transmembrane helix</keyword>
<name>A0A4E9DJM3_GIBZA</name>
<evidence type="ECO:0000256" key="1">
    <source>
        <dbReference type="SAM" id="MobiDB-lite"/>
    </source>
</evidence>